<organism evidence="2 3">
    <name type="scientific">Lasiosphaeria miniovina</name>
    <dbReference type="NCBI Taxonomy" id="1954250"/>
    <lineage>
        <taxon>Eukaryota</taxon>
        <taxon>Fungi</taxon>
        <taxon>Dikarya</taxon>
        <taxon>Ascomycota</taxon>
        <taxon>Pezizomycotina</taxon>
        <taxon>Sordariomycetes</taxon>
        <taxon>Sordariomycetidae</taxon>
        <taxon>Sordariales</taxon>
        <taxon>Lasiosphaeriaceae</taxon>
        <taxon>Lasiosphaeria</taxon>
    </lineage>
</organism>
<comment type="caution">
    <text evidence="2">The sequence shown here is derived from an EMBL/GenBank/DDBJ whole genome shotgun (WGS) entry which is preliminary data.</text>
</comment>
<gene>
    <name evidence="2" type="ORF">B0T26DRAFT_537486</name>
</gene>
<name>A0AA39ZR12_9PEZI</name>
<accession>A0AA39ZR12</accession>
<dbReference type="EMBL" id="JAUIRO010000009">
    <property type="protein sequence ID" value="KAK0701964.1"/>
    <property type="molecule type" value="Genomic_DNA"/>
</dbReference>
<dbReference type="AlphaFoldDB" id="A0AA39ZR12"/>
<sequence>MSDRLHPARRLPTQWPHRTSDKMHPRWNPSTSLSLIPILSFPILSFPSCHSLYPTGPQQVIVARPAPARAGVLLCCWCRLGLVFAERGTQLRRRAAADGDCESFPELCPILAMGGRKKYLAPLPAYTLNQVIMHWFTMKPTSSACLLLYLSGARDSAERRGARPGTCLPFRFDGPSLTLGGGPQAAQTGRFLFLPLFLGLSPHPALAIQLQLRRMQPFCKQKSLFSYCHAGGFCLTRTPPEACSRPKCPIFFPFVA</sequence>
<keyword evidence="3" id="KW-1185">Reference proteome</keyword>
<evidence type="ECO:0000313" key="3">
    <source>
        <dbReference type="Proteomes" id="UP001172101"/>
    </source>
</evidence>
<evidence type="ECO:0000256" key="1">
    <source>
        <dbReference type="SAM" id="MobiDB-lite"/>
    </source>
</evidence>
<evidence type="ECO:0000313" key="2">
    <source>
        <dbReference type="EMBL" id="KAK0701964.1"/>
    </source>
</evidence>
<dbReference type="GeneID" id="85318821"/>
<dbReference type="Proteomes" id="UP001172101">
    <property type="component" value="Unassembled WGS sequence"/>
</dbReference>
<dbReference type="RefSeq" id="XP_060289628.1">
    <property type="nucleotide sequence ID" value="XM_060435551.1"/>
</dbReference>
<proteinExistence type="predicted"/>
<feature type="region of interest" description="Disordered" evidence="1">
    <location>
        <begin position="1"/>
        <end position="26"/>
    </location>
</feature>
<protein>
    <submittedName>
        <fullName evidence="2">Uncharacterized protein</fullName>
    </submittedName>
</protein>
<reference evidence="2" key="1">
    <citation type="submission" date="2023-06" db="EMBL/GenBank/DDBJ databases">
        <title>Genome-scale phylogeny and comparative genomics of the fungal order Sordariales.</title>
        <authorList>
            <consortium name="Lawrence Berkeley National Laboratory"/>
            <person name="Hensen N."/>
            <person name="Bonometti L."/>
            <person name="Westerberg I."/>
            <person name="Brannstrom I.O."/>
            <person name="Guillou S."/>
            <person name="Cros-Aarteil S."/>
            <person name="Calhoun S."/>
            <person name="Haridas S."/>
            <person name="Kuo A."/>
            <person name="Mondo S."/>
            <person name="Pangilinan J."/>
            <person name="Riley R."/>
            <person name="LaButti K."/>
            <person name="Andreopoulos B."/>
            <person name="Lipzen A."/>
            <person name="Chen C."/>
            <person name="Yanf M."/>
            <person name="Daum C."/>
            <person name="Ng V."/>
            <person name="Clum A."/>
            <person name="Steindorff A."/>
            <person name="Ohm R."/>
            <person name="Martin F."/>
            <person name="Silar P."/>
            <person name="Natvig D."/>
            <person name="Lalanne C."/>
            <person name="Gautier V."/>
            <person name="Ament-velasquez S.L."/>
            <person name="Kruys A."/>
            <person name="Hutchinson M.I."/>
            <person name="Powell A.J."/>
            <person name="Barry K."/>
            <person name="Miller A.N."/>
            <person name="Grigoriev I.V."/>
            <person name="Debuchy R."/>
            <person name="Gladieux P."/>
            <person name="Thoren M.H."/>
            <person name="Johannesson H."/>
        </authorList>
    </citation>
    <scope>NUCLEOTIDE SEQUENCE</scope>
    <source>
        <strain evidence="2">SMH2392-1A</strain>
    </source>
</reference>